<dbReference type="FlyBase" id="FBgn0001257">
    <property type="gene designation" value="ImpL2"/>
</dbReference>
<dbReference type="AGR" id="FB:FBgn0001257"/>
<dbReference type="OrthoDB" id="6138780at2759"/>
<organism evidence="1">
    <name type="scientific">Drosophila melanogaster</name>
    <name type="common">Fruit fly</name>
    <dbReference type="NCBI Taxonomy" id="7227"/>
    <lineage>
        <taxon>Eukaryota</taxon>
        <taxon>Metazoa</taxon>
        <taxon>Ecdysozoa</taxon>
        <taxon>Arthropoda</taxon>
        <taxon>Hexapoda</taxon>
        <taxon>Insecta</taxon>
        <taxon>Pterygota</taxon>
        <taxon>Neoptera</taxon>
        <taxon>Endopterygota</taxon>
        <taxon>Diptera</taxon>
        <taxon>Brachycera</taxon>
        <taxon>Muscomorpha</taxon>
        <taxon>Ephydroidea</taxon>
        <taxon>Drosophilidae</taxon>
        <taxon>Drosophila</taxon>
        <taxon>Sophophora</taxon>
    </lineage>
</organism>
<reference evidence="1" key="1">
    <citation type="journal article" date="1993" name="Development">
        <title>IMP-L2: an essential secreted immunoglobulin family member implicated in neural and ectodermal development in Drosophila.</title>
        <authorList>
            <person name="Garbe J.C."/>
            <person name="Yang E."/>
            <person name="Fristrom J.W."/>
        </authorList>
    </citation>
    <scope>NUCLEOTIDE SEQUENCE</scope>
    <source>
        <strain evidence="1">Canton S</strain>
    </source>
</reference>
<sequence>MCQSSQLDIRYAA</sequence>
<name>Q24365_DROME</name>
<evidence type="ECO:0000313" key="1">
    <source>
        <dbReference type="EMBL" id="AAB59249.1"/>
    </source>
</evidence>
<proteinExistence type="predicted"/>
<gene>
    <name evidence="1 2" type="primary">ImpL2</name>
    <name evidence="2" type="ORF">CG15009</name>
</gene>
<evidence type="ECO:0000313" key="2">
    <source>
        <dbReference type="FlyBase" id="FBgn0001257"/>
    </source>
</evidence>
<dbReference type="EMBL" id="L23066">
    <property type="protein sequence ID" value="AAB59249.1"/>
    <property type="molecule type" value="Genomic_DNA"/>
</dbReference>
<protein>
    <submittedName>
        <fullName evidence="1">ImpL2 protein</fullName>
    </submittedName>
</protein>
<accession>Q24365</accession>